<comment type="caution">
    <text evidence="1">The sequence shown here is derived from an EMBL/GenBank/DDBJ whole genome shotgun (WGS) entry which is preliminary data.</text>
</comment>
<dbReference type="Proteomes" id="UP001283361">
    <property type="component" value="Unassembled WGS sequence"/>
</dbReference>
<organism evidence="1 2">
    <name type="scientific">Elysia crispata</name>
    <name type="common">lettuce slug</name>
    <dbReference type="NCBI Taxonomy" id="231223"/>
    <lineage>
        <taxon>Eukaryota</taxon>
        <taxon>Metazoa</taxon>
        <taxon>Spiralia</taxon>
        <taxon>Lophotrochozoa</taxon>
        <taxon>Mollusca</taxon>
        <taxon>Gastropoda</taxon>
        <taxon>Heterobranchia</taxon>
        <taxon>Euthyneura</taxon>
        <taxon>Panpulmonata</taxon>
        <taxon>Sacoglossa</taxon>
        <taxon>Placobranchoidea</taxon>
        <taxon>Plakobranchidae</taxon>
        <taxon>Elysia</taxon>
    </lineage>
</organism>
<name>A0AAE0XVU1_9GAST</name>
<dbReference type="AlphaFoldDB" id="A0AAE0XVU1"/>
<sequence length="87" mass="9938">MAAAVEIAQPPKIILDDPSEFRPEDRLRYWMKLDHGEMTVMEILEKLNSLKTNLTRITDLPNAMHAFRQPGYQETPPLISRGSGNMT</sequence>
<proteinExistence type="predicted"/>
<reference evidence="1" key="1">
    <citation type="journal article" date="2023" name="G3 (Bethesda)">
        <title>A reference genome for the long-term kleptoplast-retaining sea slug Elysia crispata morphotype clarki.</title>
        <authorList>
            <person name="Eastman K.E."/>
            <person name="Pendleton A.L."/>
            <person name="Shaikh M.A."/>
            <person name="Suttiyut T."/>
            <person name="Ogas R."/>
            <person name="Tomko P."/>
            <person name="Gavelis G."/>
            <person name="Widhalm J.R."/>
            <person name="Wisecaver J.H."/>
        </authorList>
    </citation>
    <scope>NUCLEOTIDE SEQUENCE</scope>
    <source>
        <strain evidence="1">ECLA1</strain>
    </source>
</reference>
<evidence type="ECO:0000313" key="1">
    <source>
        <dbReference type="EMBL" id="KAK3716753.1"/>
    </source>
</evidence>
<evidence type="ECO:0000313" key="2">
    <source>
        <dbReference type="Proteomes" id="UP001283361"/>
    </source>
</evidence>
<feature type="non-terminal residue" evidence="1">
    <location>
        <position position="1"/>
    </location>
</feature>
<gene>
    <name evidence="1" type="ORF">RRG08_036771</name>
</gene>
<dbReference type="EMBL" id="JAWDGP010007467">
    <property type="protein sequence ID" value="KAK3716753.1"/>
    <property type="molecule type" value="Genomic_DNA"/>
</dbReference>
<accession>A0AAE0XVU1</accession>
<protein>
    <submittedName>
        <fullName evidence="1">Uncharacterized protein</fullName>
    </submittedName>
</protein>
<keyword evidence="2" id="KW-1185">Reference proteome</keyword>